<comment type="caution">
    <text evidence="1">The sequence shown here is derived from an EMBL/GenBank/DDBJ whole genome shotgun (WGS) entry which is preliminary data.</text>
</comment>
<dbReference type="RefSeq" id="WP_205118362.1">
    <property type="nucleotide sequence ID" value="NZ_JAFBCM010000001.1"/>
</dbReference>
<proteinExistence type="predicted"/>
<reference evidence="2" key="1">
    <citation type="journal article" date="2019" name="Int. J. Syst. Evol. Microbiol.">
        <title>The Global Catalogue of Microorganisms (GCM) 10K type strain sequencing project: providing services to taxonomists for standard genome sequencing and annotation.</title>
        <authorList>
            <consortium name="The Broad Institute Genomics Platform"/>
            <consortium name="The Broad Institute Genome Sequencing Center for Infectious Disease"/>
            <person name="Wu L."/>
            <person name="Ma J."/>
        </authorList>
    </citation>
    <scope>NUCLEOTIDE SEQUENCE [LARGE SCALE GENOMIC DNA]</scope>
    <source>
        <strain evidence="2">CGMCC 4.7241</strain>
    </source>
</reference>
<keyword evidence="2" id="KW-1185">Reference proteome</keyword>
<protein>
    <submittedName>
        <fullName evidence="1">Uncharacterized protein</fullName>
    </submittedName>
</protein>
<evidence type="ECO:0000313" key="1">
    <source>
        <dbReference type="EMBL" id="MFC3766735.1"/>
    </source>
</evidence>
<organism evidence="1 2">
    <name type="scientific">Tenggerimyces flavus</name>
    <dbReference type="NCBI Taxonomy" id="1708749"/>
    <lineage>
        <taxon>Bacteria</taxon>
        <taxon>Bacillati</taxon>
        <taxon>Actinomycetota</taxon>
        <taxon>Actinomycetes</taxon>
        <taxon>Propionibacteriales</taxon>
        <taxon>Nocardioidaceae</taxon>
        <taxon>Tenggerimyces</taxon>
    </lineage>
</organism>
<dbReference type="Proteomes" id="UP001595699">
    <property type="component" value="Unassembled WGS sequence"/>
</dbReference>
<sequence>MVDDSEQPKPTRARLGHLVAVGAVVFPEEGLATYRDGIRVLCAELGIPPESS</sequence>
<name>A0ABV7YR91_9ACTN</name>
<gene>
    <name evidence="1" type="ORF">ACFOUW_38315</name>
</gene>
<accession>A0ABV7YR91</accession>
<dbReference type="EMBL" id="JBHRZH010000056">
    <property type="protein sequence ID" value="MFC3766735.1"/>
    <property type="molecule type" value="Genomic_DNA"/>
</dbReference>
<evidence type="ECO:0000313" key="2">
    <source>
        <dbReference type="Proteomes" id="UP001595699"/>
    </source>
</evidence>